<evidence type="ECO:0000256" key="2">
    <source>
        <dbReference type="SAM" id="MobiDB-lite"/>
    </source>
</evidence>
<keyword evidence="3" id="KW-0732">Signal</keyword>
<reference evidence="4 5" key="1">
    <citation type="submission" date="2012-09" db="EMBL/GenBank/DDBJ databases">
        <title>Genome Sequence of alkane-degrading Bacterium Alcanivorax sp. 6-D-6.</title>
        <authorList>
            <person name="Lai Q."/>
            <person name="Shao Z."/>
        </authorList>
    </citation>
    <scope>NUCLEOTIDE SEQUENCE [LARGE SCALE GENOMIC DNA]</scope>
    <source>
        <strain evidence="4 5">6-D-6</strain>
    </source>
</reference>
<feature type="chain" id="PRO_5045159773" evidence="3">
    <location>
        <begin position="17"/>
        <end position="250"/>
    </location>
</feature>
<keyword evidence="5" id="KW-1185">Reference proteome</keyword>
<accession>A0ABQ6Y603</accession>
<feature type="coiled-coil region" evidence="1">
    <location>
        <begin position="93"/>
        <end position="170"/>
    </location>
</feature>
<evidence type="ECO:0000313" key="4">
    <source>
        <dbReference type="EMBL" id="KAF0804378.1"/>
    </source>
</evidence>
<protein>
    <submittedName>
        <fullName evidence="4">Uncharacterized protein</fullName>
    </submittedName>
</protein>
<gene>
    <name evidence="4" type="ORF">A6D6_03115</name>
</gene>
<dbReference type="Proteomes" id="UP000771797">
    <property type="component" value="Unassembled WGS sequence"/>
</dbReference>
<proteinExistence type="predicted"/>
<evidence type="ECO:0000256" key="3">
    <source>
        <dbReference type="SAM" id="SignalP"/>
    </source>
</evidence>
<feature type="region of interest" description="Disordered" evidence="2">
    <location>
        <begin position="29"/>
        <end position="86"/>
    </location>
</feature>
<comment type="caution">
    <text evidence="4">The sequence shown here is derived from an EMBL/GenBank/DDBJ whole genome shotgun (WGS) entry which is preliminary data.</text>
</comment>
<dbReference type="EMBL" id="AQPF01000032">
    <property type="protein sequence ID" value="KAF0804378.1"/>
    <property type="molecule type" value="Genomic_DNA"/>
</dbReference>
<name>A0ABQ6Y603_9GAMM</name>
<keyword evidence="1" id="KW-0175">Coiled coil</keyword>
<feature type="signal peptide" evidence="3">
    <location>
        <begin position="1"/>
        <end position="16"/>
    </location>
</feature>
<organism evidence="4 5">
    <name type="scientific">Alcanivorax xiamenensis</name>
    <dbReference type="NCBI Taxonomy" id="1177156"/>
    <lineage>
        <taxon>Bacteria</taxon>
        <taxon>Pseudomonadati</taxon>
        <taxon>Pseudomonadota</taxon>
        <taxon>Gammaproteobacteria</taxon>
        <taxon>Oceanospirillales</taxon>
        <taxon>Alcanivoracaceae</taxon>
        <taxon>Alcanivorax</taxon>
    </lineage>
</organism>
<evidence type="ECO:0000256" key="1">
    <source>
        <dbReference type="SAM" id="Coils"/>
    </source>
</evidence>
<evidence type="ECO:0000313" key="5">
    <source>
        <dbReference type="Proteomes" id="UP000771797"/>
    </source>
</evidence>
<sequence length="250" mass="26351">MRFLSFPVGASVFLVAALIAGCGGSDDNNDTPSVAGDSDSVDAALPVGPAPSSDLDGADDIGMGDMDPTTTPVESDDEAAPVDTPNNVVSSRLNALEEQQDDLFEELQYKTRDVQDAMAAHVEDLTASLDALTARMEKAEAGITANNERLDALEKKAATLTAQKARAASSRAAARRDQPTAPFLLTGVELRGGIEYVGVTPRSATGLADVRFMAIGDQYRGWILSGISDRFATFRVHRETVTVPFSSPSS</sequence>
<dbReference type="PROSITE" id="PS51257">
    <property type="entry name" value="PROKAR_LIPOPROTEIN"/>
    <property type="match status" value="1"/>
</dbReference>